<evidence type="ECO:0000256" key="1">
    <source>
        <dbReference type="SAM" id="SignalP"/>
    </source>
</evidence>
<keyword evidence="1" id="KW-0732">Signal</keyword>
<dbReference type="RefSeq" id="WP_058857743.1">
    <property type="nucleotide sequence ID" value="NZ_BJZR01000083.1"/>
</dbReference>
<reference evidence="2 4" key="1">
    <citation type="submission" date="2015-11" db="EMBL/GenBank/DDBJ databases">
        <title>Complete Genome Sequence of Kocuria flava strain HO-9041.</title>
        <authorList>
            <person name="Zhou M."/>
            <person name="Dai J."/>
        </authorList>
    </citation>
    <scope>NUCLEOTIDE SEQUENCE [LARGE SCALE GENOMIC DNA]</scope>
    <source>
        <strain evidence="2 4">HO-9041</strain>
    </source>
</reference>
<dbReference type="Proteomes" id="UP000057181">
    <property type="component" value="Chromosome"/>
</dbReference>
<feature type="chain" id="PRO_5044547217" evidence="1">
    <location>
        <begin position="17"/>
        <end position="150"/>
    </location>
</feature>
<accession>A0A0U3HVT8</accession>
<dbReference type="STRING" id="446860.AS188_03900"/>
<dbReference type="OrthoDB" id="3385684at2"/>
<reference evidence="3 5" key="2">
    <citation type="submission" date="2019-07" db="EMBL/GenBank/DDBJ databases">
        <title>Whole genome shotgun sequence of Kocuria flava NBRC 107626.</title>
        <authorList>
            <person name="Hosoyama A."/>
            <person name="Uohara A."/>
            <person name="Ohji S."/>
            <person name="Ichikawa N."/>
        </authorList>
    </citation>
    <scope>NUCLEOTIDE SEQUENCE [LARGE SCALE GENOMIC DNA]</scope>
    <source>
        <strain evidence="3 5">NBRC 107626</strain>
    </source>
</reference>
<feature type="signal peptide" evidence="1">
    <location>
        <begin position="1"/>
        <end position="16"/>
    </location>
</feature>
<sequence length="150" mass="16043">MSVSLILVPAAMAAVAAWKASRPEIDAHGRTVCHVATRMRNEHLLAAALADTGASTALHENRLSAEWQRVHAEFQRDAEGAWSVHLVGEVDTDRAEQIIAAVDAAYGGRVQQEVLAKLRERAPQAGMTLESETVEHDNSVTVVLTVGASA</sequence>
<dbReference type="EMBL" id="CP013254">
    <property type="protein sequence ID" value="ALU39031.1"/>
    <property type="molecule type" value="Genomic_DNA"/>
</dbReference>
<proteinExistence type="predicted"/>
<dbReference type="Proteomes" id="UP000321155">
    <property type="component" value="Unassembled WGS sequence"/>
</dbReference>
<evidence type="ECO:0000313" key="2">
    <source>
        <dbReference type="EMBL" id="ALU39031.1"/>
    </source>
</evidence>
<dbReference type="KEGG" id="kfv:AS188_03900"/>
<name>A0A0U3HVT8_9MICC</name>
<dbReference type="EMBL" id="BJZR01000083">
    <property type="protein sequence ID" value="GEO93084.1"/>
    <property type="molecule type" value="Genomic_DNA"/>
</dbReference>
<organism evidence="2 4">
    <name type="scientific">Kocuria flava</name>
    <dbReference type="NCBI Taxonomy" id="446860"/>
    <lineage>
        <taxon>Bacteria</taxon>
        <taxon>Bacillati</taxon>
        <taxon>Actinomycetota</taxon>
        <taxon>Actinomycetes</taxon>
        <taxon>Micrococcales</taxon>
        <taxon>Micrococcaceae</taxon>
        <taxon>Kocuria</taxon>
    </lineage>
</organism>
<evidence type="ECO:0000313" key="4">
    <source>
        <dbReference type="Proteomes" id="UP000057181"/>
    </source>
</evidence>
<keyword evidence="5" id="KW-1185">Reference proteome</keyword>
<gene>
    <name evidence="2" type="ORF">AS188_03900</name>
    <name evidence="3" type="ORF">KFL01_23900</name>
</gene>
<dbReference type="AlphaFoldDB" id="A0A0U3HVT8"/>
<evidence type="ECO:0000313" key="3">
    <source>
        <dbReference type="EMBL" id="GEO93084.1"/>
    </source>
</evidence>
<evidence type="ECO:0000313" key="5">
    <source>
        <dbReference type="Proteomes" id="UP000321155"/>
    </source>
</evidence>
<protein>
    <submittedName>
        <fullName evidence="2">Uncharacterized protein</fullName>
    </submittedName>
</protein>